<name>A0A382T104_9ZZZZ</name>
<dbReference type="EMBL" id="UINC01132898">
    <property type="protein sequence ID" value="SVD15492.1"/>
    <property type="molecule type" value="Genomic_DNA"/>
</dbReference>
<dbReference type="AlphaFoldDB" id="A0A382T104"/>
<protein>
    <submittedName>
        <fullName evidence="1">Uncharacterized protein</fullName>
    </submittedName>
</protein>
<organism evidence="1">
    <name type="scientific">marine metagenome</name>
    <dbReference type="NCBI Taxonomy" id="408172"/>
    <lineage>
        <taxon>unclassified sequences</taxon>
        <taxon>metagenomes</taxon>
        <taxon>ecological metagenomes</taxon>
    </lineage>
</organism>
<sequence length="222" mass="23994">MVQIKTIDELEALYYGYNRNLLRKADAPATTSTAGVFNAIYGAYAWAQLNLEANAFGILPKYPWDKSGWRVITAKPTLNTTNANTALGGTAEGGLIAETVKPTLQEIDVRPKTAQLPFSASEVMEWLATHSKDDIWGGLGSLRLYMAVQHKEFLNRMLLADVEGTISGSGTNAGTTDWESLDRIVSSNAEETALGASTTGSYDPWAANATIDRDSSSDFDCT</sequence>
<feature type="non-terminal residue" evidence="1">
    <location>
        <position position="222"/>
    </location>
</feature>
<evidence type="ECO:0000313" key="1">
    <source>
        <dbReference type="EMBL" id="SVD15492.1"/>
    </source>
</evidence>
<reference evidence="1" key="1">
    <citation type="submission" date="2018-05" db="EMBL/GenBank/DDBJ databases">
        <authorList>
            <person name="Lanie J.A."/>
            <person name="Ng W.-L."/>
            <person name="Kazmierczak K.M."/>
            <person name="Andrzejewski T.M."/>
            <person name="Davidsen T.M."/>
            <person name="Wayne K.J."/>
            <person name="Tettelin H."/>
            <person name="Glass J.I."/>
            <person name="Rusch D."/>
            <person name="Podicherti R."/>
            <person name="Tsui H.-C.T."/>
            <person name="Winkler M.E."/>
        </authorList>
    </citation>
    <scope>NUCLEOTIDE SEQUENCE</scope>
</reference>
<accession>A0A382T104</accession>
<proteinExistence type="predicted"/>
<gene>
    <name evidence="1" type="ORF">METZ01_LOCUS368346</name>
</gene>